<dbReference type="Proteomes" id="UP000287651">
    <property type="component" value="Unassembled WGS sequence"/>
</dbReference>
<evidence type="ECO:0000256" key="1">
    <source>
        <dbReference type="SAM" id="MobiDB-lite"/>
    </source>
</evidence>
<sequence length="135" mass="15320">MEIRVWVSLTWLSAEGGGEWAAKAQEDRKRRRMERLRAATGRHLGGKEGRIAEARRWNRRGAAEREVGGGGVILEGRRHGKENGGEVRGETGWGESTPWQMLSNSCRENKIVQFTSQPFFNLITYHDRSSMPKDP</sequence>
<feature type="compositionally biased region" description="Basic and acidic residues" evidence="1">
    <location>
        <begin position="75"/>
        <end position="89"/>
    </location>
</feature>
<accession>A0A427ATX6</accession>
<dbReference type="EMBL" id="AMZH03001330">
    <property type="protein sequence ID" value="RRT79712.1"/>
    <property type="molecule type" value="Genomic_DNA"/>
</dbReference>
<proteinExistence type="predicted"/>
<gene>
    <name evidence="2" type="ORF">B296_00007690</name>
</gene>
<protein>
    <submittedName>
        <fullName evidence="2">Uncharacterized protein</fullName>
    </submittedName>
</protein>
<comment type="caution">
    <text evidence="2">The sequence shown here is derived from an EMBL/GenBank/DDBJ whole genome shotgun (WGS) entry which is preliminary data.</text>
</comment>
<reference evidence="2 3" key="1">
    <citation type="journal article" date="2014" name="Agronomy (Basel)">
        <title>A Draft Genome Sequence for Ensete ventricosum, the Drought-Tolerant Tree Against Hunger.</title>
        <authorList>
            <person name="Harrison J."/>
            <person name="Moore K.A."/>
            <person name="Paszkiewicz K."/>
            <person name="Jones T."/>
            <person name="Grant M."/>
            <person name="Ambacheew D."/>
            <person name="Muzemil S."/>
            <person name="Studholme D.J."/>
        </authorList>
    </citation>
    <scope>NUCLEOTIDE SEQUENCE [LARGE SCALE GENOMIC DNA]</scope>
</reference>
<evidence type="ECO:0000313" key="3">
    <source>
        <dbReference type="Proteomes" id="UP000287651"/>
    </source>
</evidence>
<organism evidence="2 3">
    <name type="scientific">Ensete ventricosum</name>
    <name type="common">Abyssinian banana</name>
    <name type="synonym">Musa ensete</name>
    <dbReference type="NCBI Taxonomy" id="4639"/>
    <lineage>
        <taxon>Eukaryota</taxon>
        <taxon>Viridiplantae</taxon>
        <taxon>Streptophyta</taxon>
        <taxon>Embryophyta</taxon>
        <taxon>Tracheophyta</taxon>
        <taxon>Spermatophyta</taxon>
        <taxon>Magnoliopsida</taxon>
        <taxon>Liliopsida</taxon>
        <taxon>Zingiberales</taxon>
        <taxon>Musaceae</taxon>
        <taxon>Ensete</taxon>
    </lineage>
</organism>
<name>A0A427ATX6_ENSVE</name>
<feature type="region of interest" description="Disordered" evidence="1">
    <location>
        <begin position="68"/>
        <end position="100"/>
    </location>
</feature>
<dbReference type="AlphaFoldDB" id="A0A427ATX6"/>
<evidence type="ECO:0000313" key="2">
    <source>
        <dbReference type="EMBL" id="RRT79712.1"/>
    </source>
</evidence>